<reference evidence="2" key="1">
    <citation type="submission" date="2016-03" db="EMBL/GenBank/DDBJ databases">
        <title>Updated assembly of Pseudogymnoascus destructans, the fungus causing white-nose syndrome of bats.</title>
        <authorList>
            <person name="Palmer J.M."/>
            <person name="Drees K.P."/>
            <person name="Foster J.T."/>
            <person name="Lindner D.L."/>
        </authorList>
    </citation>
    <scope>NUCLEOTIDE SEQUENCE [LARGE SCALE GENOMIC DNA]</scope>
    <source>
        <strain evidence="2">20631-21</strain>
    </source>
</reference>
<proteinExistence type="predicted"/>
<name>A0A177A2S6_9PEZI</name>
<dbReference type="EMBL" id="KV441407">
    <property type="protein sequence ID" value="OAF55772.1"/>
    <property type="molecule type" value="Genomic_DNA"/>
</dbReference>
<evidence type="ECO:0000313" key="2">
    <source>
        <dbReference type="EMBL" id="OAF55772.1"/>
    </source>
</evidence>
<evidence type="ECO:0000256" key="1">
    <source>
        <dbReference type="SAM" id="MobiDB-lite"/>
    </source>
</evidence>
<dbReference type="RefSeq" id="XP_024321071.1">
    <property type="nucleotide sequence ID" value="XM_024471346.1"/>
</dbReference>
<accession>A0A177A2S6</accession>
<feature type="region of interest" description="Disordered" evidence="1">
    <location>
        <begin position="17"/>
        <end position="49"/>
    </location>
</feature>
<dbReference type="GeneID" id="36290825"/>
<organism evidence="2">
    <name type="scientific">Pseudogymnoascus destructans</name>
    <dbReference type="NCBI Taxonomy" id="655981"/>
    <lineage>
        <taxon>Eukaryota</taxon>
        <taxon>Fungi</taxon>
        <taxon>Dikarya</taxon>
        <taxon>Ascomycota</taxon>
        <taxon>Pezizomycotina</taxon>
        <taxon>Leotiomycetes</taxon>
        <taxon>Thelebolales</taxon>
        <taxon>Thelebolaceae</taxon>
        <taxon>Pseudogymnoascus</taxon>
    </lineage>
</organism>
<sequence>MPRNHVRGKVACFRGSASYTSSSSSSSRPSAASAAAPDWHSQHTQNQPQMRRAAFDVLLAWAGTGWMVARQRATQRMRSCGVNPAATYMGCTHRLAAHSSAGHAGHNMDHGTGKWAGPSERQGAGNQWIGGLMQ</sequence>
<gene>
    <name evidence="2" type="ORF">VC83_07781</name>
</gene>
<dbReference type="OrthoDB" id="10622690at2759"/>
<feature type="compositionally biased region" description="Low complexity" evidence="1">
    <location>
        <begin position="17"/>
        <end position="36"/>
    </location>
</feature>
<dbReference type="AlphaFoldDB" id="A0A177A2S6"/>
<dbReference type="Proteomes" id="UP000077154">
    <property type="component" value="Unassembled WGS sequence"/>
</dbReference>
<protein>
    <submittedName>
        <fullName evidence="2">Uncharacterized protein</fullName>
    </submittedName>
</protein>
<feature type="region of interest" description="Disordered" evidence="1">
    <location>
        <begin position="113"/>
        <end position="134"/>
    </location>
</feature>
<dbReference type="VEuPathDB" id="FungiDB:GMDG_05414"/>